<dbReference type="PANTHER" id="PTHR43531">
    <property type="entry name" value="PROTEIN ICFG"/>
    <property type="match status" value="1"/>
</dbReference>
<dbReference type="Proteomes" id="UP000628442">
    <property type="component" value="Unassembled WGS sequence"/>
</dbReference>
<keyword evidence="4" id="KW-0807">Transducer</keyword>
<dbReference type="Gene3D" id="1.10.287.950">
    <property type="entry name" value="Methyl-accepting chemotaxis protein"/>
    <property type="match status" value="1"/>
</dbReference>
<dbReference type="PROSITE" id="PS50111">
    <property type="entry name" value="CHEMOTAXIS_TRANSDUC_2"/>
    <property type="match status" value="1"/>
</dbReference>
<dbReference type="Proteomes" id="UP000292307">
    <property type="component" value="Chromosome"/>
</dbReference>
<keyword evidence="2" id="KW-0488">Methylation</keyword>
<dbReference type="PROSITE" id="PS50885">
    <property type="entry name" value="HAMP"/>
    <property type="match status" value="1"/>
</dbReference>
<feature type="domain" description="Methyl-accepting transducer" evidence="5">
    <location>
        <begin position="270"/>
        <end position="499"/>
    </location>
</feature>
<evidence type="ECO:0000313" key="7">
    <source>
        <dbReference type="EMBL" id="GGY23524.1"/>
    </source>
</evidence>
<comment type="subcellular location">
    <subcellularLocation>
        <location evidence="1">Membrane</location>
    </subcellularLocation>
</comment>
<dbReference type="SUPFAM" id="SSF58104">
    <property type="entry name" value="Methyl-accepting chemotaxis protein (MCP) signaling domain"/>
    <property type="match status" value="1"/>
</dbReference>
<dbReference type="EMBL" id="CP036401">
    <property type="protein sequence ID" value="QBI03951.1"/>
    <property type="molecule type" value="Genomic_DNA"/>
</dbReference>
<evidence type="ECO:0000256" key="4">
    <source>
        <dbReference type="PROSITE-ProRule" id="PRU00284"/>
    </source>
</evidence>
<dbReference type="CDD" id="cd11386">
    <property type="entry name" value="MCP_signal"/>
    <property type="match status" value="1"/>
</dbReference>
<evidence type="ECO:0000313" key="8">
    <source>
        <dbReference type="EMBL" id="QBI03951.1"/>
    </source>
</evidence>
<dbReference type="Pfam" id="PF12729">
    <property type="entry name" value="4HB_MCP_1"/>
    <property type="match status" value="1"/>
</dbReference>
<dbReference type="InterPro" id="IPR024478">
    <property type="entry name" value="HlyB_4HB_MCP"/>
</dbReference>
<keyword evidence="9" id="KW-1185">Reference proteome</keyword>
<accession>A0A411X4M3</accession>
<sequence>MKAFANMKIGARLGVVFTLVLGLTVVIAVAAIWRLNTIGNETSAMMAAPLVKERLMSEWHTQTFAAVRRTAAIVKSNDPSLAEFFKADGAKTSGRSTALIKEIEPLLESEEERALFKRIGELRKAYTQAKDKAIKARTDGNPEESARILNEEYMPAADIYESTLGKLVKMQQGRIDATARDIEADIADSARMLGILAAAAVTLGALCSWVLTRGIVRPIQEAVELAETVASGDLTRSIDATTNDETGALLRALRHMNDSLVKIVTEVRGGTETIAGASGEIAAGNLDLSSRTEQQAASLQETAASMEQITGTVRQNADNASQANQLAITASNVATEGGAVVGQVITTMGSINESSRKIVDIIGVIDGIAFQTNILALNAAVEAARAGEQGRGFAVVASEVRTLAQRSAAAAKEIKGLIGDSVQKVDAGAKLVDQAGATMEQVVESIRRVADIMGEITHATKEQAVGIGQVNQSIGLMDEATQQNAALVEQSAAAAGSMQDQAAKLAQVVGLFKLDTRAAAIATAAPALASARHVAARPAPATRAVKAPATSAVKPAVKPAVPATGKADEWEEF</sequence>
<evidence type="ECO:0000256" key="1">
    <source>
        <dbReference type="ARBA" id="ARBA00004370"/>
    </source>
</evidence>
<comment type="similarity">
    <text evidence="3">Belongs to the methyl-accepting chemotaxis (MCP) protein family.</text>
</comment>
<dbReference type="Pfam" id="PF00015">
    <property type="entry name" value="MCPsignal"/>
    <property type="match status" value="1"/>
</dbReference>
<dbReference type="InterPro" id="IPR047347">
    <property type="entry name" value="YvaQ-like_sensor"/>
</dbReference>
<dbReference type="CDD" id="cd19411">
    <property type="entry name" value="MCP2201-like_sensor"/>
    <property type="match status" value="1"/>
</dbReference>
<proteinExistence type="inferred from homology"/>
<evidence type="ECO:0000256" key="3">
    <source>
        <dbReference type="ARBA" id="ARBA00029447"/>
    </source>
</evidence>
<dbReference type="SMART" id="SM00283">
    <property type="entry name" value="MA"/>
    <property type="match status" value="1"/>
</dbReference>
<evidence type="ECO:0000259" key="5">
    <source>
        <dbReference type="PROSITE" id="PS50111"/>
    </source>
</evidence>
<name>A0A411X4M3_9BURK</name>
<dbReference type="GO" id="GO:0005886">
    <property type="term" value="C:plasma membrane"/>
    <property type="evidence" value="ECO:0007669"/>
    <property type="project" value="TreeGrafter"/>
</dbReference>
<reference evidence="7" key="1">
    <citation type="journal article" date="2014" name="Int. J. Syst. Evol. Microbiol.">
        <title>Complete genome sequence of Corynebacterium casei LMG S-19264T (=DSM 44701T), isolated from a smear-ripened cheese.</title>
        <authorList>
            <consortium name="US DOE Joint Genome Institute (JGI-PGF)"/>
            <person name="Walter F."/>
            <person name="Albersmeier A."/>
            <person name="Kalinowski J."/>
            <person name="Ruckert C."/>
        </authorList>
    </citation>
    <scope>NUCLEOTIDE SEQUENCE</scope>
    <source>
        <strain evidence="7">KCTC 12343</strain>
    </source>
</reference>
<protein>
    <submittedName>
        <fullName evidence="8">HAMP domain-containing protein</fullName>
    </submittedName>
    <submittedName>
        <fullName evidence="7">Methyl-accepting chemotaxis protein</fullName>
    </submittedName>
</protein>
<reference evidence="7" key="3">
    <citation type="submission" date="2022-12" db="EMBL/GenBank/DDBJ databases">
        <authorList>
            <person name="Sun Q."/>
            <person name="Kim S."/>
        </authorList>
    </citation>
    <scope>NUCLEOTIDE SEQUENCE</scope>
    <source>
        <strain evidence="7">KCTC 12343</strain>
    </source>
</reference>
<feature type="domain" description="HAMP" evidence="6">
    <location>
        <begin position="213"/>
        <end position="265"/>
    </location>
</feature>
<dbReference type="FunFam" id="1.10.287.950:FF:000001">
    <property type="entry name" value="Methyl-accepting chemotaxis sensory transducer"/>
    <property type="match status" value="1"/>
</dbReference>
<dbReference type="GO" id="GO:0004888">
    <property type="term" value="F:transmembrane signaling receptor activity"/>
    <property type="evidence" value="ECO:0007669"/>
    <property type="project" value="TreeGrafter"/>
</dbReference>
<evidence type="ECO:0000313" key="10">
    <source>
        <dbReference type="Proteomes" id="UP000628442"/>
    </source>
</evidence>
<dbReference type="GO" id="GO:0007165">
    <property type="term" value="P:signal transduction"/>
    <property type="evidence" value="ECO:0007669"/>
    <property type="project" value="UniProtKB-KW"/>
</dbReference>
<dbReference type="InterPro" id="IPR004089">
    <property type="entry name" value="MCPsignal_dom"/>
</dbReference>
<dbReference type="InterPro" id="IPR003660">
    <property type="entry name" value="HAMP_dom"/>
</dbReference>
<dbReference type="PANTHER" id="PTHR43531:SF14">
    <property type="entry name" value="METHYL-ACCEPTING CHEMOTAXIS PROTEIN I-RELATED"/>
    <property type="match status" value="1"/>
</dbReference>
<dbReference type="GO" id="GO:0006935">
    <property type="term" value="P:chemotaxis"/>
    <property type="evidence" value="ECO:0007669"/>
    <property type="project" value="TreeGrafter"/>
</dbReference>
<dbReference type="Pfam" id="PF00672">
    <property type="entry name" value="HAMP"/>
    <property type="match status" value="1"/>
</dbReference>
<dbReference type="CDD" id="cd06225">
    <property type="entry name" value="HAMP"/>
    <property type="match status" value="1"/>
</dbReference>
<organism evidence="7 10">
    <name type="scientific">Pseudoduganella albidiflava</name>
    <dbReference type="NCBI Taxonomy" id="321983"/>
    <lineage>
        <taxon>Bacteria</taxon>
        <taxon>Pseudomonadati</taxon>
        <taxon>Pseudomonadota</taxon>
        <taxon>Betaproteobacteria</taxon>
        <taxon>Burkholderiales</taxon>
        <taxon>Oxalobacteraceae</taxon>
        <taxon>Telluria group</taxon>
        <taxon>Pseudoduganella</taxon>
    </lineage>
</organism>
<dbReference type="SMART" id="SM00304">
    <property type="entry name" value="HAMP"/>
    <property type="match status" value="1"/>
</dbReference>
<evidence type="ECO:0000313" key="9">
    <source>
        <dbReference type="Proteomes" id="UP000292307"/>
    </source>
</evidence>
<reference evidence="8 9" key="2">
    <citation type="submission" date="2019-02" db="EMBL/GenBank/DDBJ databases">
        <title>Draft Genome Sequences of Six Type Strains of the Genus Massilia.</title>
        <authorList>
            <person name="Miess H."/>
            <person name="Frediansyhah A."/>
            <person name="Gross H."/>
        </authorList>
    </citation>
    <scope>NUCLEOTIDE SEQUENCE [LARGE SCALE GENOMIC DNA]</scope>
    <source>
        <strain evidence="8 9">DSM 17472</strain>
    </source>
</reference>
<gene>
    <name evidence="8" type="ORF">EYF70_26400</name>
    <name evidence="7" type="ORF">GCM10007387_01140</name>
</gene>
<evidence type="ECO:0000259" key="6">
    <source>
        <dbReference type="PROSITE" id="PS50885"/>
    </source>
</evidence>
<evidence type="ECO:0000256" key="2">
    <source>
        <dbReference type="ARBA" id="ARBA00022481"/>
    </source>
</evidence>
<dbReference type="InterPro" id="IPR051310">
    <property type="entry name" value="MCP_chemotaxis"/>
</dbReference>
<dbReference type="EMBL" id="BMWV01000001">
    <property type="protein sequence ID" value="GGY23524.1"/>
    <property type="molecule type" value="Genomic_DNA"/>
</dbReference>
<dbReference type="AlphaFoldDB" id="A0A411X4M3"/>
<dbReference type="RefSeq" id="WP_131148041.1">
    <property type="nucleotide sequence ID" value="NZ_BMWV01000001.1"/>
</dbReference>
<dbReference type="OrthoDB" id="5441488at2"/>